<evidence type="ECO:0000256" key="6">
    <source>
        <dbReference type="ARBA" id="ARBA00023136"/>
    </source>
</evidence>
<evidence type="ECO:0000256" key="7">
    <source>
        <dbReference type="RuleBase" id="RU003879"/>
    </source>
</evidence>
<keyword evidence="9" id="KW-1185">Reference proteome</keyword>
<comment type="subcellular location">
    <subcellularLocation>
        <location evidence="1">Cell membrane</location>
        <topology evidence="1">Single-pass membrane protein</topology>
    </subcellularLocation>
    <subcellularLocation>
        <location evidence="7">Cell membrane</location>
        <topology evidence="7">Single-pass type II membrane protein</topology>
    </subcellularLocation>
</comment>
<sequence>MAKTKTRDRMNNEINAGSMADIAFLLLIFFLVTTTIAEDKGILVRLPPWSDEEPDITKLKTRNVYSVLVNAQNELLVRENPMRLAELRANAKEFISNPNNAPDMSESPRNAIISLKNDRGTNYETYLAVYNELKGAYEELWDELSQRRYGEPYSEDMEFAKRKAIKEEIPMVLSEAEPTNFGEEQ</sequence>
<dbReference type="GO" id="GO:0022857">
    <property type="term" value="F:transmembrane transporter activity"/>
    <property type="evidence" value="ECO:0007669"/>
    <property type="project" value="InterPro"/>
</dbReference>
<dbReference type="PANTHER" id="PTHR30558">
    <property type="entry name" value="EXBD MEMBRANE COMPONENT OF PMF-DRIVEN MACROMOLECULE IMPORT SYSTEM"/>
    <property type="match status" value="1"/>
</dbReference>
<dbReference type="RefSeq" id="WP_187464891.1">
    <property type="nucleotide sequence ID" value="NZ_JACSIT010000037.1"/>
</dbReference>
<keyword evidence="7" id="KW-0653">Protein transport</keyword>
<dbReference type="GO" id="GO:0015031">
    <property type="term" value="P:protein transport"/>
    <property type="evidence" value="ECO:0007669"/>
    <property type="project" value="UniProtKB-KW"/>
</dbReference>
<dbReference type="Pfam" id="PF02472">
    <property type="entry name" value="ExbD"/>
    <property type="match status" value="1"/>
</dbReference>
<keyword evidence="4 7" id="KW-0812">Transmembrane</keyword>
<proteinExistence type="inferred from homology"/>
<comment type="similarity">
    <text evidence="2 7">Belongs to the ExbD/TolR family.</text>
</comment>
<keyword evidence="6" id="KW-0472">Membrane</keyword>
<name>A0A923T6Q8_9BACT</name>
<keyword evidence="3" id="KW-1003">Cell membrane</keyword>
<evidence type="ECO:0000313" key="9">
    <source>
        <dbReference type="Proteomes" id="UP000650081"/>
    </source>
</evidence>
<gene>
    <name evidence="8" type="ORF">H9S92_01145</name>
</gene>
<dbReference type="GO" id="GO:0005886">
    <property type="term" value="C:plasma membrane"/>
    <property type="evidence" value="ECO:0007669"/>
    <property type="project" value="UniProtKB-SubCell"/>
</dbReference>
<dbReference type="EMBL" id="JACSIT010000037">
    <property type="protein sequence ID" value="MBC6992754.1"/>
    <property type="molecule type" value="Genomic_DNA"/>
</dbReference>
<reference evidence="8" key="1">
    <citation type="submission" date="2020-08" db="EMBL/GenBank/DDBJ databases">
        <title>Lewinella bacteria from marine environments.</title>
        <authorList>
            <person name="Zhong Y."/>
        </authorList>
    </citation>
    <scope>NUCLEOTIDE SEQUENCE</scope>
    <source>
        <strain evidence="8">KCTC 42187</strain>
    </source>
</reference>
<dbReference type="Proteomes" id="UP000650081">
    <property type="component" value="Unassembled WGS sequence"/>
</dbReference>
<protein>
    <submittedName>
        <fullName evidence="8">Biopolymer transporter ExbD</fullName>
    </submittedName>
</protein>
<evidence type="ECO:0000256" key="3">
    <source>
        <dbReference type="ARBA" id="ARBA00022475"/>
    </source>
</evidence>
<accession>A0A923T6Q8</accession>
<evidence type="ECO:0000256" key="1">
    <source>
        <dbReference type="ARBA" id="ARBA00004162"/>
    </source>
</evidence>
<dbReference type="InterPro" id="IPR003400">
    <property type="entry name" value="ExbD"/>
</dbReference>
<evidence type="ECO:0000256" key="4">
    <source>
        <dbReference type="ARBA" id="ARBA00022692"/>
    </source>
</evidence>
<keyword evidence="5" id="KW-1133">Transmembrane helix</keyword>
<evidence type="ECO:0000256" key="5">
    <source>
        <dbReference type="ARBA" id="ARBA00022989"/>
    </source>
</evidence>
<dbReference type="AlphaFoldDB" id="A0A923T6Q8"/>
<organism evidence="8 9">
    <name type="scientific">Neolewinella lacunae</name>
    <dbReference type="NCBI Taxonomy" id="1517758"/>
    <lineage>
        <taxon>Bacteria</taxon>
        <taxon>Pseudomonadati</taxon>
        <taxon>Bacteroidota</taxon>
        <taxon>Saprospiria</taxon>
        <taxon>Saprospirales</taxon>
        <taxon>Lewinellaceae</taxon>
        <taxon>Neolewinella</taxon>
    </lineage>
</organism>
<dbReference type="PANTHER" id="PTHR30558:SF3">
    <property type="entry name" value="BIOPOLYMER TRANSPORT PROTEIN EXBD-RELATED"/>
    <property type="match status" value="1"/>
</dbReference>
<evidence type="ECO:0000256" key="2">
    <source>
        <dbReference type="ARBA" id="ARBA00005811"/>
    </source>
</evidence>
<evidence type="ECO:0000313" key="8">
    <source>
        <dbReference type="EMBL" id="MBC6992754.1"/>
    </source>
</evidence>
<keyword evidence="7" id="KW-0813">Transport</keyword>
<comment type="caution">
    <text evidence="8">The sequence shown here is derived from an EMBL/GenBank/DDBJ whole genome shotgun (WGS) entry which is preliminary data.</text>
</comment>